<proteinExistence type="predicted"/>
<evidence type="ECO:0000313" key="3">
    <source>
        <dbReference type="Proteomes" id="UP000652761"/>
    </source>
</evidence>
<organism evidence="2 3">
    <name type="scientific">Colocasia esculenta</name>
    <name type="common">Wild taro</name>
    <name type="synonym">Arum esculentum</name>
    <dbReference type="NCBI Taxonomy" id="4460"/>
    <lineage>
        <taxon>Eukaryota</taxon>
        <taxon>Viridiplantae</taxon>
        <taxon>Streptophyta</taxon>
        <taxon>Embryophyta</taxon>
        <taxon>Tracheophyta</taxon>
        <taxon>Spermatophyta</taxon>
        <taxon>Magnoliopsida</taxon>
        <taxon>Liliopsida</taxon>
        <taxon>Araceae</taxon>
        <taxon>Aroideae</taxon>
        <taxon>Colocasieae</taxon>
        <taxon>Colocasia</taxon>
    </lineage>
</organism>
<sequence>MEALGRSRKWHEAPSKLQRQQSSKRECPRYDSVERYPRYFSEAACALLSRAWVNPTCQRCSEKFVNDGNVRVRQSVAKTQEKVNK</sequence>
<comment type="caution">
    <text evidence="2">The sequence shown here is derived from an EMBL/GenBank/DDBJ whole genome shotgun (WGS) entry which is preliminary data.</text>
</comment>
<evidence type="ECO:0000313" key="2">
    <source>
        <dbReference type="EMBL" id="MQM01892.1"/>
    </source>
</evidence>
<evidence type="ECO:0000256" key="1">
    <source>
        <dbReference type="SAM" id="MobiDB-lite"/>
    </source>
</evidence>
<reference evidence="2" key="1">
    <citation type="submission" date="2017-07" db="EMBL/GenBank/DDBJ databases">
        <title>Taro Niue Genome Assembly and Annotation.</title>
        <authorList>
            <person name="Atibalentja N."/>
            <person name="Keating K."/>
            <person name="Fields C.J."/>
        </authorList>
    </citation>
    <scope>NUCLEOTIDE SEQUENCE</scope>
    <source>
        <strain evidence="2">Niue_2</strain>
        <tissue evidence="2">Leaf</tissue>
    </source>
</reference>
<dbReference type="AlphaFoldDB" id="A0A843VWY5"/>
<feature type="region of interest" description="Disordered" evidence="1">
    <location>
        <begin position="1"/>
        <end position="28"/>
    </location>
</feature>
<dbReference type="Proteomes" id="UP000652761">
    <property type="component" value="Unassembled WGS sequence"/>
</dbReference>
<keyword evidence="3" id="KW-1185">Reference proteome</keyword>
<accession>A0A843VWY5</accession>
<protein>
    <submittedName>
        <fullName evidence="2">Uncharacterized protein</fullName>
    </submittedName>
</protein>
<gene>
    <name evidence="2" type="ORF">Taro_034651</name>
</gene>
<dbReference type="EMBL" id="NMUH01002752">
    <property type="protein sequence ID" value="MQM01892.1"/>
    <property type="molecule type" value="Genomic_DNA"/>
</dbReference>
<name>A0A843VWY5_COLES</name>